<dbReference type="KEGG" id="vg:77927784"/>
<dbReference type="RefSeq" id="YP_010652036.1">
    <property type="nucleotide sequence ID" value="NC_070784.1"/>
</dbReference>
<accession>A0A8F2IWI9</accession>
<evidence type="ECO:0000313" key="3">
    <source>
        <dbReference type="Proteomes" id="UP000683399"/>
    </source>
</evidence>
<organism evidence="2 3">
    <name type="scientific">Streptomyces phage TunaTartare</name>
    <dbReference type="NCBI Taxonomy" id="2848887"/>
    <lineage>
        <taxon>Viruses</taxon>
        <taxon>Duplodnaviria</taxon>
        <taxon>Heunggongvirae</taxon>
        <taxon>Uroviricota</taxon>
        <taxon>Caudoviricetes</taxon>
        <taxon>Stanwilliamsviridae</taxon>
        <taxon>Loccivirinae</taxon>
        <taxon>Faustvirus</taxon>
        <taxon>Faustvirus tunatartare</taxon>
    </lineage>
</organism>
<gene>
    <name evidence="2" type="primary">217</name>
    <name evidence="2" type="ORF">SEA_TUNATARTARE_217</name>
</gene>
<keyword evidence="3" id="KW-1185">Reference proteome</keyword>
<sequence>MFGDNGYRPDHQGARLTNHQHRANRRDNAAINKLLESITNLDSNVLELANAMVNTASPAVRGRLMDLVIAIVHAECDAYEYQQDYSEGPTNAMRLRDALNAYGIQPKA</sequence>
<dbReference type="Proteomes" id="UP000683399">
    <property type="component" value="Segment"/>
</dbReference>
<evidence type="ECO:0000313" key="2">
    <source>
        <dbReference type="EMBL" id="QWT30079.1"/>
    </source>
</evidence>
<dbReference type="EMBL" id="MW822145">
    <property type="protein sequence ID" value="QWT30079.1"/>
    <property type="molecule type" value="Genomic_DNA"/>
</dbReference>
<reference evidence="2 3" key="1">
    <citation type="submission" date="2021-03" db="EMBL/GenBank/DDBJ databases">
        <authorList>
            <person name="Alqahtani R."/>
            <person name="Behailu E."/>
            <person name="Cappabianca D.W."/>
            <person name="Csanadi-Schwartz K.M."/>
            <person name="Dalal A.S."/>
            <person name="Fahim M.S."/>
            <person name="Franklin J.M."/>
            <person name="Gluckman M.H."/>
            <person name="Levine C.J."/>
            <person name="Martin N."/>
            <person name="Milza N."/>
            <person name="Najmabadi R."/>
            <person name="Newman A.M."/>
            <person name="Pajunar M."/>
            <person name="Qalawee I."/>
            <person name="Rizvi A."/>
            <person name="Samuel A."/>
            <person name="Smith A."/>
            <person name="Swann F.E."/>
            <person name="Sweeney P."/>
            <person name="Torres N.R."/>
            <person name="Ventrone L."/>
            <person name="Ventura L."/>
            <person name="Wroe M."/>
            <person name="Acquaye N.A."/>
            <person name="Agnes T.J."/>
            <person name="Ahmed A."/>
            <person name="Ahmed S."/>
            <person name="Amodu B.A."/>
            <person name="Arefeayne N.F."/>
            <person name="Asamoah-Frimpong E.A."/>
            <person name="Attaran A."/>
            <person name="Barragan J.M."/>
            <person name="Baumgarten L.N."/>
            <person name="Berhane B."/>
            <person name="Beyene A."/>
            <person name="Bhattarai B."/>
            <person name="Biondokin D.V."/>
            <person name="Boone B.K."/>
            <person name="Burney S.Z."/>
            <person name="Cayanan J.T."/>
            <person name="Cesta G."/>
            <person name="Chang J."/>
            <person name="Chavez J."/>
            <person name="Chorbajian C."/>
            <person name="Christian S."/>
            <person name="Corns J.R."/>
            <person name="Corns N.R."/>
            <person name="Cowan J.T."/>
            <person name="Coyne C."/>
            <person name="Dadzie B."/>
            <person name="Datu D.V."/>
            <person name="Deng B.C."/>
            <person name="Der L."/>
            <person name="Dickerson K."/>
            <person name="Dozier E."/>
            <person name="Egbunine A.O."/>
            <person name="Farooq M."/>
            <person name="Fonge A.E."/>
            <person name="Ghomsi-Nono M.P."/>
            <person name="Giampietro H."/>
            <person name="Gunnison R.P."/>
            <person name="Han S.H."/>
            <person name="Hennigan A.J."/>
            <person name="Hong A.N."/>
            <person name="Ijomor E.C."/>
            <person name="Jalali A."/>
            <person name="Jamil T.Z."/>
            <person name="Jenkins C.R."/>
            <person name="Joseph M.A."/>
            <person name="Jowanowitch O.J."/>
            <person name="Kang D."/>
            <person name="Khan A."/>
            <person name="Khan Z.K."/>
            <person name="Kiewe T."/>
            <person name="Kjerulf A.B."/>
            <person name="Kolosey V."/>
            <person name="Kurup M."/>
            <person name="Lee V.H."/>
            <person name="Llontop-Maldonado V."/>
            <person name="Long P."/>
            <person name="Lu N."/>
            <person name="Majekodunmi A."/>
            <person name="Malik H.W."/>
            <person name="Marcellino S.C."/>
            <person name="Martinez L.A."/>
            <person name="Meher F.N."/>
            <person name="Michelin M.A."/>
            <person name="Mitchell K.G."/>
            <person name="Mullens W.J."/>
            <person name="Nwakama C."/>
            <person name="Nwosu F.T."/>
            <person name="Oboh E.C."/>
            <person name="Odujinrin O."/>
            <person name="Ogunsan O."/>
            <person name="O'Neill K."/>
            <person name="Oxlaj J.A."/>
            <person name="Patel A.K."/>
            <person name="Patel B.R."/>
            <person name="Pham Q."/>
            <person name="Porter J."/>
            <person name="Portes J."/>
            <person name="Prokopenko A."/>
            <person name="Quraishi M."/>
            <person name="Qureshi M."/>
            <person name="Rivera A."/>
            <person name="Rubalsky V."/>
            <person name="Saikali Y."/>
            <person name="Saqaf K."/>
            <person name="Saroya S.R."/>
            <person name="Seas A."/>
            <person name="Shadrick R.E."/>
            <person name="Sharda N."/>
            <person name="Sigindere M.T."/>
            <person name="Simbi V.G."/>
            <person name="Thuzar C."/>
            <person name="Tran K."/>
            <person name="Tran V.D."/>
            <person name="Trang W."/>
            <person name="Vaishnav N."/>
            <person name="Vuong K."/>
            <person name="Walker C."/>
            <person name="Wallace S.A."/>
            <person name="Warfield J.C."/>
            <person name="Wikina T."/>
            <person name="Wobbeking F.T."/>
            <person name="Worrent L.D."/>
            <person name="Yan T."/>
            <person name="Zehra A."/>
            <person name="Avazpour P."/>
            <person name="Kim F.M."/>
            <person name="Mason K."/>
            <person name="Nguyen D.A."/>
            <person name="Pettit S.M."/>
            <person name="Zhou O.J."/>
            <person name="Brissett D.L."/>
            <person name="Gualtieri C."/>
            <person name="Hufford T.M."/>
            <person name="Ko J.M."/>
            <person name="Novak J.K."/>
            <person name="Smith Z.M."/>
            <person name="Mayer-Bacon C."/>
            <person name="Erill I."/>
            <person name="Caruso S.M."/>
            <person name="Garlena R.A."/>
            <person name="Russell D.A."/>
            <person name="Pope W.H."/>
            <person name="Jacobs-Sera D."/>
            <person name="Hatfull G.F."/>
        </authorList>
    </citation>
    <scope>NUCLEOTIDE SEQUENCE [LARGE SCALE GENOMIC DNA]</scope>
</reference>
<proteinExistence type="predicted"/>
<name>A0A8F2IWI9_9CAUD</name>
<dbReference type="GeneID" id="77927784"/>
<evidence type="ECO:0000256" key="1">
    <source>
        <dbReference type="SAM" id="MobiDB-lite"/>
    </source>
</evidence>
<protein>
    <submittedName>
        <fullName evidence="2">Uncharacterized protein</fullName>
    </submittedName>
</protein>
<feature type="region of interest" description="Disordered" evidence="1">
    <location>
        <begin position="1"/>
        <end position="23"/>
    </location>
</feature>